<keyword evidence="6 11" id="KW-0547">Nucleotide-binding</keyword>
<dbReference type="InterPro" id="IPR006194">
    <property type="entry name" value="Gly-tRNA-synth_heterodimer"/>
</dbReference>
<evidence type="ECO:0000256" key="9">
    <source>
        <dbReference type="ARBA" id="ARBA00023146"/>
    </source>
</evidence>
<name>A0ABT2K6Z9_9RHOB</name>
<keyword evidence="4 11" id="KW-0963">Cytoplasm</keyword>
<dbReference type="HAMAP" id="MF_00255">
    <property type="entry name" value="Gly_tRNA_synth_beta"/>
    <property type="match status" value="1"/>
</dbReference>
<dbReference type="InterPro" id="IPR008909">
    <property type="entry name" value="DALR_anticod-bd"/>
</dbReference>
<dbReference type="Pfam" id="PF02092">
    <property type="entry name" value="tRNA_synt_2f"/>
    <property type="match status" value="1"/>
</dbReference>
<dbReference type="RefSeq" id="WP_260276203.1">
    <property type="nucleotide sequence ID" value="NZ_JANAVZ010000002.1"/>
</dbReference>
<sequence>MPDLLIELFSEEIPARMQARAADDLKRLITDGLVEAGLTYASAGAFSTPRRLTLAVEGLTAGSPTTREERKGPRTDAPEKALEGFLRSTGLSRDQLEVRDDKKGQVWFATIEKPGRPAAEIVAEILDGTIRNFPWPKSMRWGTGVLRWVRPLHSILCILSDESGATVVPLTVEGITAGDSTRGHRFMAPDAFTVTGFDDYAAKLRRARVMLDPAERREAIRSQADNLAFARGWEIVADDGLVSEVAGLVEWPVPLMGVIEDRFLDLPPEVLQTSMKEHQKFFSARNPKTGRIEGFVTVANIETQDDGATILAGNQRVLAARLSDAAFFWENDLREAKSGMQAWAEGLKSVTFHNKLGSQADRIARIAALSREIAPLVGADPDQAEQGAKLAKLDLRSAMVGEFPELQGIMGRYYALAAGEPEAVADAASDHYSPLGPSDTVPTAPVSVAVALADKIDTLTGFWAIDEKPTGSKDPYALRRSALGVIRLITANIASLSLRRTISNSLSATWYEPRLAFDIGVSSVTPLAAAKDWTQLVTIDDGNDEIHYSMNFPDFKRALLENRVTEMGQIWFENQLNDPLQDDERKVSGDGRLEKTTEDLLAFLHDRLKVHLRDQGIRHDIIDAVLAQPGNDDLVQVVNRATALNDMLATEDGKNLTQGLKRASNILSQAEEKDGVEYSFGADAKFAETDEERALFAALDTAEPAIRKAMAAEDFPAAMAAIAGLRAPIDAFFDAVQVNSDNQILRRNRLNLLSRIRDAGRQIADFGRIQD</sequence>
<comment type="caution">
    <text evidence="14">The sequence shown here is derived from an EMBL/GenBank/DDBJ whole genome shotgun (WGS) entry which is preliminary data.</text>
</comment>
<keyword evidence="9 11" id="KW-0030">Aminoacyl-tRNA synthetase</keyword>
<comment type="similarity">
    <text evidence="2 11">Belongs to the class-II aminoacyl-tRNA synthetase family.</text>
</comment>
<feature type="compositionally biased region" description="Basic and acidic residues" evidence="12">
    <location>
        <begin position="66"/>
        <end position="78"/>
    </location>
</feature>
<dbReference type="NCBIfam" id="TIGR00211">
    <property type="entry name" value="glyS"/>
    <property type="match status" value="1"/>
</dbReference>
<evidence type="ECO:0000256" key="2">
    <source>
        <dbReference type="ARBA" id="ARBA00008226"/>
    </source>
</evidence>
<gene>
    <name evidence="11 14" type="primary">glyS</name>
    <name evidence="14" type="ORF">MU516_05435</name>
</gene>
<dbReference type="Pfam" id="PF05746">
    <property type="entry name" value="DALR_1"/>
    <property type="match status" value="1"/>
</dbReference>
<evidence type="ECO:0000256" key="7">
    <source>
        <dbReference type="ARBA" id="ARBA00022840"/>
    </source>
</evidence>
<dbReference type="PRINTS" id="PR01045">
    <property type="entry name" value="TRNASYNTHGB"/>
</dbReference>
<keyword evidence="7 11" id="KW-0067">ATP-binding</keyword>
<dbReference type="Proteomes" id="UP001320702">
    <property type="component" value="Unassembled WGS sequence"/>
</dbReference>
<evidence type="ECO:0000313" key="14">
    <source>
        <dbReference type="EMBL" id="MCT4332310.1"/>
    </source>
</evidence>
<dbReference type="PANTHER" id="PTHR30075">
    <property type="entry name" value="GLYCYL-TRNA SYNTHETASE"/>
    <property type="match status" value="1"/>
</dbReference>
<evidence type="ECO:0000256" key="3">
    <source>
        <dbReference type="ARBA" id="ARBA00011209"/>
    </source>
</evidence>
<feature type="domain" description="DALR anticodon binding" evidence="13">
    <location>
        <begin position="660"/>
        <end position="757"/>
    </location>
</feature>
<evidence type="ECO:0000256" key="5">
    <source>
        <dbReference type="ARBA" id="ARBA00022598"/>
    </source>
</evidence>
<comment type="subcellular location">
    <subcellularLocation>
        <location evidence="1 11">Cytoplasm</location>
    </subcellularLocation>
</comment>
<keyword evidence="8 11" id="KW-0648">Protein biosynthesis</keyword>
<evidence type="ECO:0000256" key="10">
    <source>
        <dbReference type="ARBA" id="ARBA00047937"/>
    </source>
</evidence>
<dbReference type="InterPro" id="IPR015944">
    <property type="entry name" value="Gly-tRNA-synth_bsu"/>
</dbReference>
<keyword evidence="15" id="KW-1185">Reference proteome</keyword>
<evidence type="ECO:0000256" key="4">
    <source>
        <dbReference type="ARBA" id="ARBA00022490"/>
    </source>
</evidence>
<reference evidence="14 15" key="1">
    <citation type="submission" date="2022-04" db="EMBL/GenBank/DDBJ databases">
        <title>Paracoccus sp. YLB-12 draft genome sequence.</title>
        <authorList>
            <person name="Yu L."/>
        </authorList>
    </citation>
    <scope>NUCLEOTIDE SEQUENCE [LARGE SCALE GENOMIC DNA]</scope>
    <source>
        <strain evidence="14 15">YLB-12</strain>
    </source>
</reference>
<evidence type="ECO:0000256" key="8">
    <source>
        <dbReference type="ARBA" id="ARBA00022917"/>
    </source>
</evidence>
<proteinExistence type="inferred from homology"/>
<protein>
    <recommendedName>
        <fullName evidence="11">Glycine--tRNA ligase beta subunit</fullName>
        <ecNumber evidence="11">6.1.1.14</ecNumber>
    </recommendedName>
    <alternativeName>
        <fullName evidence="11">Glycyl-tRNA synthetase beta subunit</fullName>
        <shortName evidence="11">GlyRS</shortName>
    </alternativeName>
</protein>
<dbReference type="PANTHER" id="PTHR30075:SF2">
    <property type="entry name" value="GLYCINE--TRNA LIGASE, CHLOROPLASTIC_MITOCHONDRIAL 2"/>
    <property type="match status" value="1"/>
</dbReference>
<dbReference type="PROSITE" id="PS50861">
    <property type="entry name" value="AA_TRNA_LIGASE_II_GLYAB"/>
    <property type="match status" value="1"/>
</dbReference>
<comment type="subunit">
    <text evidence="3 11">Tetramer of two alpha and two beta subunits.</text>
</comment>
<dbReference type="GO" id="GO:0004820">
    <property type="term" value="F:glycine-tRNA ligase activity"/>
    <property type="evidence" value="ECO:0007669"/>
    <property type="project" value="UniProtKB-EC"/>
</dbReference>
<evidence type="ECO:0000256" key="11">
    <source>
        <dbReference type="HAMAP-Rule" id="MF_00255"/>
    </source>
</evidence>
<evidence type="ECO:0000256" key="1">
    <source>
        <dbReference type="ARBA" id="ARBA00004496"/>
    </source>
</evidence>
<keyword evidence="5 11" id="KW-0436">Ligase</keyword>
<organism evidence="14 15">
    <name type="scientific">Paracoccus maritimus</name>
    <dbReference type="NCBI Taxonomy" id="2933292"/>
    <lineage>
        <taxon>Bacteria</taxon>
        <taxon>Pseudomonadati</taxon>
        <taxon>Pseudomonadota</taxon>
        <taxon>Alphaproteobacteria</taxon>
        <taxon>Rhodobacterales</taxon>
        <taxon>Paracoccaceae</taxon>
        <taxon>Paracoccus</taxon>
    </lineage>
</organism>
<dbReference type="EMBL" id="JANAVZ010000002">
    <property type="protein sequence ID" value="MCT4332310.1"/>
    <property type="molecule type" value="Genomic_DNA"/>
</dbReference>
<evidence type="ECO:0000256" key="6">
    <source>
        <dbReference type="ARBA" id="ARBA00022741"/>
    </source>
</evidence>
<dbReference type="EC" id="6.1.1.14" evidence="11"/>
<evidence type="ECO:0000313" key="15">
    <source>
        <dbReference type="Proteomes" id="UP001320702"/>
    </source>
</evidence>
<accession>A0ABT2K6Z9</accession>
<dbReference type="SUPFAM" id="SSF109604">
    <property type="entry name" value="HD-domain/PDEase-like"/>
    <property type="match status" value="1"/>
</dbReference>
<evidence type="ECO:0000256" key="12">
    <source>
        <dbReference type="SAM" id="MobiDB-lite"/>
    </source>
</evidence>
<comment type="catalytic activity">
    <reaction evidence="10 11">
        <text>tRNA(Gly) + glycine + ATP = glycyl-tRNA(Gly) + AMP + diphosphate</text>
        <dbReference type="Rhea" id="RHEA:16013"/>
        <dbReference type="Rhea" id="RHEA-COMP:9664"/>
        <dbReference type="Rhea" id="RHEA-COMP:9683"/>
        <dbReference type="ChEBI" id="CHEBI:30616"/>
        <dbReference type="ChEBI" id="CHEBI:33019"/>
        <dbReference type="ChEBI" id="CHEBI:57305"/>
        <dbReference type="ChEBI" id="CHEBI:78442"/>
        <dbReference type="ChEBI" id="CHEBI:78522"/>
        <dbReference type="ChEBI" id="CHEBI:456215"/>
        <dbReference type="EC" id="6.1.1.14"/>
    </reaction>
</comment>
<evidence type="ECO:0000259" key="13">
    <source>
        <dbReference type="Pfam" id="PF05746"/>
    </source>
</evidence>
<feature type="region of interest" description="Disordered" evidence="12">
    <location>
        <begin position="59"/>
        <end position="78"/>
    </location>
</feature>